<evidence type="ECO:0000313" key="3">
    <source>
        <dbReference type="EMBL" id="ASN70467.1"/>
    </source>
</evidence>
<organism evidence="3">
    <name type="scientific">uncultured Caudovirales phage</name>
    <dbReference type="NCBI Taxonomy" id="2100421"/>
    <lineage>
        <taxon>Viruses</taxon>
        <taxon>Duplodnaviria</taxon>
        <taxon>Heunggongvirae</taxon>
        <taxon>Uroviricota</taxon>
        <taxon>Caudoviricetes</taxon>
        <taxon>Peduoviridae</taxon>
        <taxon>Maltschvirus</taxon>
        <taxon>Maltschvirus maltsch</taxon>
    </lineage>
</organism>
<name>A0A2H4JAW8_9CAUD</name>
<dbReference type="EMBL" id="MF417907">
    <property type="protein sequence ID" value="ASN70467.1"/>
    <property type="molecule type" value="Genomic_DNA"/>
</dbReference>
<reference evidence="3" key="1">
    <citation type="submission" date="2017-06" db="EMBL/GenBank/DDBJ databases">
        <title>Novel phages from South African skin metaviromes.</title>
        <authorList>
            <person name="van Zyl L.J."/>
            <person name="Abrahams Y."/>
            <person name="Stander E.A."/>
            <person name="Kirby B.M."/>
            <person name="Clavaud C."/>
            <person name="Farcet C."/>
            <person name="Breton L."/>
            <person name="Trindade M.I."/>
        </authorList>
    </citation>
    <scope>NUCLEOTIDE SEQUENCE</scope>
</reference>
<dbReference type="Pfam" id="PF01844">
    <property type="entry name" value="HNH"/>
    <property type="match status" value="1"/>
</dbReference>
<accession>A0A2H4JAW8</accession>
<gene>
    <name evidence="3" type="ORF">7F7_27</name>
</gene>
<dbReference type="GO" id="GO:0008270">
    <property type="term" value="F:zinc ion binding"/>
    <property type="evidence" value="ECO:0007669"/>
    <property type="project" value="InterPro"/>
</dbReference>
<dbReference type="CDD" id="cd00085">
    <property type="entry name" value="HNHc"/>
    <property type="match status" value="1"/>
</dbReference>
<evidence type="ECO:0000259" key="2">
    <source>
        <dbReference type="SMART" id="SM00507"/>
    </source>
</evidence>
<feature type="region of interest" description="Disordered" evidence="1">
    <location>
        <begin position="88"/>
        <end position="108"/>
    </location>
</feature>
<feature type="compositionally biased region" description="Basic and acidic residues" evidence="1">
    <location>
        <begin position="92"/>
        <end position="108"/>
    </location>
</feature>
<evidence type="ECO:0000256" key="1">
    <source>
        <dbReference type="SAM" id="MobiDB-lite"/>
    </source>
</evidence>
<proteinExistence type="predicted"/>
<dbReference type="Gene3D" id="1.10.30.50">
    <property type="match status" value="1"/>
</dbReference>
<dbReference type="SMART" id="SM00507">
    <property type="entry name" value="HNHc"/>
    <property type="match status" value="1"/>
</dbReference>
<feature type="domain" description="HNH nuclease" evidence="2">
    <location>
        <begin position="26"/>
        <end position="86"/>
    </location>
</feature>
<dbReference type="GO" id="GO:0004519">
    <property type="term" value="F:endonuclease activity"/>
    <property type="evidence" value="ECO:0007669"/>
    <property type="project" value="InterPro"/>
</dbReference>
<sequence>MSKAYADYIEQRTKNKGFYSNAKWRKTRLKVLARDHFECVMCNAEGRLTINQKQSLEVDHILELENRPDLAYELSNLRTLCKFHHNKRHGRFEHNPNNRKNKFDDENW</sequence>
<protein>
    <recommendedName>
        <fullName evidence="2">HNH nuclease domain-containing protein</fullName>
    </recommendedName>
</protein>
<dbReference type="InterPro" id="IPR003615">
    <property type="entry name" value="HNH_nuc"/>
</dbReference>
<dbReference type="InterPro" id="IPR002711">
    <property type="entry name" value="HNH"/>
</dbReference>
<dbReference type="GO" id="GO:0003676">
    <property type="term" value="F:nucleic acid binding"/>
    <property type="evidence" value="ECO:0007669"/>
    <property type="project" value="InterPro"/>
</dbReference>